<feature type="transmembrane region" description="Helical" evidence="1">
    <location>
        <begin position="140"/>
        <end position="156"/>
    </location>
</feature>
<evidence type="ECO:0000256" key="1">
    <source>
        <dbReference type="SAM" id="Phobius"/>
    </source>
</evidence>
<dbReference type="AlphaFoldDB" id="A0A378UHH6"/>
<proteinExistence type="predicted"/>
<feature type="transmembrane region" description="Helical" evidence="1">
    <location>
        <begin position="90"/>
        <end position="120"/>
    </location>
</feature>
<dbReference type="EMBL" id="UGQS01000002">
    <property type="protein sequence ID" value="STZ76824.1"/>
    <property type="molecule type" value="Genomic_DNA"/>
</dbReference>
<feature type="transmembrane region" description="Helical" evidence="1">
    <location>
        <begin position="29"/>
        <end position="48"/>
    </location>
</feature>
<feature type="transmembrane region" description="Helical" evidence="1">
    <location>
        <begin position="177"/>
        <end position="196"/>
    </location>
</feature>
<keyword evidence="1" id="KW-1133">Transmembrane helix</keyword>
<sequence length="198" mass="22247">MAGDWNVWSVAAYGLIWLLLVFRAGMFQWFWGSVLLWLAVSLWGARLLPGIWGMTHIGPLFLPHAYLTVASVFFWIDFKQAAARETGQGRLFGLLALFALSNVLMTAAFAFIGGMVWYHYPSPLTLVAAPAMLEFYALRPLNWFVLQTVLMAVLYVHNRMIMRRPVYAFSAAQVQGCLFLALLMQLAALPVLMLAGRV</sequence>
<evidence type="ECO:0000313" key="2">
    <source>
        <dbReference type="EMBL" id="STZ76824.1"/>
    </source>
</evidence>
<keyword evidence="1" id="KW-0812">Transmembrane</keyword>
<feature type="transmembrane region" description="Helical" evidence="1">
    <location>
        <begin position="60"/>
        <end position="78"/>
    </location>
</feature>
<name>A0A378UHH6_BERDE</name>
<dbReference type="Proteomes" id="UP000254651">
    <property type="component" value="Unassembled WGS sequence"/>
</dbReference>
<protein>
    <submittedName>
        <fullName evidence="2">Membrane protein</fullName>
    </submittedName>
</protein>
<organism evidence="2 3">
    <name type="scientific">Bergeriella denitrificans</name>
    <name type="common">Neisseria denitrificans</name>
    <dbReference type="NCBI Taxonomy" id="494"/>
    <lineage>
        <taxon>Bacteria</taxon>
        <taxon>Pseudomonadati</taxon>
        <taxon>Pseudomonadota</taxon>
        <taxon>Betaproteobacteria</taxon>
        <taxon>Neisseriales</taxon>
        <taxon>Neisseriaceae</taxon>
        <taxon>Bergeriella</taxon>
    </lineage>
</organism>
<gene>
    <name evidence="2" type="ORF">NCTC10295_01608</name>
</gene>
<keyword evidence="3" id="KW-1185">Reference proteome</keyword>
<accession>A0A378UHH6</accession>
<reference evidence="2 3" key="1">
    <citation type="submission" date="2018-06" db="EMBL/GenBank/DDBJ databases">
        <authorList>
            <consortium name="Pathogen Informatics"/>
            <person name="Doyle S."/>
        </authorList>
    </citation>
    <scope>NUCLEOTIDE SEQUENCE [LARGE SCALE GENOMIC DNA]</scope>
    <source>
        <strain evidence="2 3">NCTC10295</strain>
    </source>
</reference>
<evidence type="ECO:0000313" key="3">
    <source>
        <dbReference type="Proteomes" id="UP000254651"/>
    </source>
</evidence>
<keyword evidence="1" id="KW-0472">Membrane</keyword>
<feature type="transmembrane region" description="Helical" evidence="1">
    <location>
        <begin position="6"/>
        <end position="22"/>
    </location>
</feature>